<evidence type="ECO:0000313" key="2">
    <source>
        <dbReference type="EMBL" id="SDC41624.1"/>
    </source>
</evidence>
<accession>A0A1G6LEI8</accession>
<dbReference type="STRING" id="187868.SAMN05192589_102147"/>
<keyword evidence="1" id="KW-0732">Signal</keyword>
<dbReference type="SUPFAM" id="SSF53955">
    <property type="entry name" value="Lysozyme-like"/>
    <property type="match status" value="1"/>
</dbReference>
<dbReference type="Proteomes" id="UP000198781">
    <property type="component" value="Unassembled WGS sequence"/>
</dbReference>
<protein>
    <submittedName>
        <fullName evidence="2">Transglycosylase SLT domain-containing protein</fullName>
    </submittedName>
</protein>
<dbReference type="InterPro" id="IPR023346">
    <property type="entry name" value="Lysozyme-like_dom_sf"/>
</dbReference>
<dbReference type="Gene3D" id="1.10.530.10">
    <property type="match status" value="1"/>
</dbReference>
<evidence type="ECO:0000256" key="1">
    <source>
        <dbReference type="SAM" id="SignalP"/>
    </source>
</evidence>
<keyword evidence="3" id="KW-1185">Reference proteome</keyword>
<organism evidence="2 3">
    <name type="scientific">Paracidovorax valerianellae</name>
    <dbReference type="NCBI Taxonomy" id="187868"/>
    <lineage>
        <taxon>Bacteria</taxon>
        <taxon>Pseudomonadati</taxon>
        <taxon>Pseudomonadota</taxon>
        <taxon>Betaproteobacteria</taxon>
        <taxon>Burkholderiales</taxon>
        <taxon>Comamonadaceae</taxon>
        <taxon>Paracidovorax</taxon>
    </lineage>
</organism>
<dbReference type="RefSeq" id="WP_175537655.1">
    <property type="nucleotide sequence ID" value="NZ_FMZC01000002.1"/>
</dbReference>
<dbReference type="AlphaFoldDB" id="A0A1G6LEI8"/>
<evidence type="ECO:0000313" key="3">
    <source>
        <dbReference type="Proteomes" id="UP000198781"/>
    </source>
</evidence>
<dbReference type="EMBL" id="FMZC01000002">
    <property type="protein sequence ID" value="SDC41624.1"/>
    <property type="molecule type" value="Genomic_DNA"/>
</dbReference>
<reference evidence="2 3" key="1">
    <citation type="submission" date="2016-10" db="EMBL/GenBank/DDBJ databases">
        <authorList>
            <person name="de Groot N.N."/>
        </authorList>
    </citation>
    <scope>NUCLEOTIDE SEQUENCE [LARGE SCALE GENOMIC DNA]</scope>
    <source>
        <strain evidence="2 3">DSM 16619</strain>
    </source>
</reference>
<gene>
    <name evidence="2" type="ORF">SAMN05192589_102147</name>
</gene>
<feature type="chain" id="PRO_5011729432" evidence="1">
    <location>
        <begin position="29"/>
        <end position="200"/>
    </location>
</feature>
<feature type="signal peptide" evidence="1">
    <location>
        <begin position="1"/>
        <end position="28"/>
    </location>
</feature>
<name>A0A1G6LEI8_9BURK</name>
<sequence length="200" mass="21389">MAAAMMGRRPPSWLALAFALGACGTTQARSQELPPPAYQLAAAQAGVPSPVLYAVALQESGTRLRGRQVPWPWTLNVAGASQRYATRADACLGLRQALRQTPAQRIDVGLGQVNVGYHGQRVAQPCALLDPYRNLAIAAEILREQHTPGEDWLLAIGRYHRPAGGAPAMRYRGSVHRHLVRVLGSPQALAALNGPRGPSP</sequence>
<proteinExistence type="predicted"/>